<gene>
    <name evidence="1" type="ORF">L3Q82_026148</name>
</gene>
<protein>
    <submittedName>
        <fullName evidence="1">Uncharacterized protein</fullName>
    </submittedName>
</protein>
<organism evidence="1 2">
    <name type="scientific">Scortum barcoo</name>
    <name type="common">barcoo grunter</name>
    <dbReference type="NCBI Taxonomy" id="214431"/>
    <lineage>
        <taxon>Eukaryota</taxon>
        <taxon>Metazoa</taxon>
        <taxon>Chordata</taxon>
        <taxon>Craniata</taxon>
        <taxon>Vertebrata</taxon>
        <taxon>Euteleostomi</taxon>
        <taxon>Actinopterygii</taxon>
        <taxon>Neopterygii</taxon>
        <taxon>Teleostei</taxon>
        <taxon>Neoteleostei</taxon>
        <taxon>Acanthomorphata</taxon>
        <taxon>Eupercaria</taxon>
        <taxon>Centrarchiformes</taxon>
        <taxon>Terapontoidei</taxon>
        <taxon>Terapontidae</taxon>
        <taxon>Scortum</taxon>
    </lineage>
</organism>
<dbReference type="Proteomes" id="UP000831701">
    <property type="component" value="Chromosome 8"/>
</dbReference>
<proteinExistence type="predicted"/>
<reference evidence="1" key="1">
    <citation type="submission" date="2022-04" db="EMBL/GenBank/DDBJ databases">
        <title>Jade perch genome.</title>
        <authorList>
            <person name="Chao B."/>
        </authorList>
    </citation>
    <scope>NUCLEOTIDE SEQUENCE</scope>
    <source>
        <strain evidence="1">CB-2022</strain>
    </source>
</reference>
<sequence>MRGENTLDHVYTPYADTYKALPRSPFGKSDHASVLLLPSYRQKLKRDRPVTRTIQQVQPIRLSALRDCFSTTEWCVFKDTDINTYTDAVIGYIGKCIDDVVPRITVQTFPNQKPWVNGEVRAKLKARTDAYNSGDLEEYRKSRYALRRAISSAKRQYRDKVESHYKGSNTRSMWAGLKTLTDYKKKISSAEVMSASLPDELNTFYARFESTSPAVEVQKAQEDHCPPVISRADVCRTLKRINTRKAPGPDGIPGRALKVCADQLADVFADIFNMSLLQSVVPTCFKETIIVPVPKKTKILSLNDYRPVALTSTIMKCFERLVKLFITSSIPDSLDPLQFAYRPNRSTEDAIALTLHTALSHLDQRDTYLRDLGLNSALCDWILNFLTRQTPGCADGQHHILHPDSEHRRPQGCVLSPLLYSLFTHDCVATHSSNTIIKFADDTTVIGLITGDDEDGLQRGAKLKELIVDFRRRQREEHAPLSINGTTVERVNSFRFLGVHISEDLTWTHHTDFITKSARQRLFFLHAGCGGSTWTQGLLCRFYRCTIESILTGCITAWYSSCTALNRKALQRIGESCSAHHQDGAAIHGGPLHPAV</sequence>
<evidence type="ECO:0000313" key="1">
    <source>
        <dbReference type="EMBL" id="KAI3369178.1"/>
    </source>
</evidence>
<keyword evidence="2" id="KW-1185">Reference proteome</keyword>
<accession>A0ACB8WP10</accession>
<name>A0ACB8WP10_9TELE</name>
<comment type="caution">
    <text evidence="1">The sequence shown here is derived from an EMBL/GenBank/DDBJ whole genome shotgun (WGS) entry which is preliminary data.</text>
</comment>
<dbReference type="EMBL" id="CM041538">
    <property type="protein sequence ID" value="KAI3369178.1"/>
    <property type="molecule type" value="Genomic_DNA"/>
</dbReference>
<evidence type="ECO:0000313" key="2">
    <source>
        <dbReference type="Proteomes" id="UP000831701"/>
    </source>
</evidence>